<dbReference type="GeneID" id="92855643"/>
<proteinExistence type="predicted"/>
<evidence type="ECO:0000313" key="2">
    <source>
        <dbReference type="Proteomes" id="UP000196877"/>
    </source>
</evidence>
<dbReference type="EMBL" id="CP021920">
    <property type="protein sequence ID" value="ASB86870.1"/>
    <property type="molecule type" value="Genomic_DNA"/>
</dbReference>
<evidence type="ECO:0000313" key="1">
    <source>
        <dbReference type="EMBL" id="ASB86870.1"/>
    </source>
</evidence>
<dbReference type="RefSeq" id="WP_006639551.1">
    <property type="nucleotide sequence ID" value="NZ_BORD01000001.1"/>
</dbReference>
<organism evidence="1 2">
    <name type="scientific">Bacillus sonorensis</name>
    <dbReference type="NCBI Taxonomy" id="119858"/>
    <lineage>
        <taxon>Bacteria</taxon>
        <taxon>Bacillati</taxon>
        <taxon>Bacillota</taxon>
        <taxon>Bacilli</taxon>
        <taxon>Bacillales</taxon>
        <taxon>Bacillaceae</taxon>
        <taxon>Bacillus</taxon>
    </lineage>
</organism>
<protein>
    <submittedName>
        <fullName evidence="1">Uncharacterized protein</fullName>
    </submittedName>
</protein>
<sequence length="207" mass="23064">MLRKMSIIFLVGIFMVGFMVPKTSFAQESAKEGNVKDHDQAILNAEQEKLINTIKPYVHVDADGKLFLKNVPEDLYKEYNLSALEEHFEYINKGVENNQLVIDNQLNIKPTGFQIMATYGKWTYHWWGYDRKFTHKQANGYISELNAAAGGAGMATGIFAELPPIAGVAGMATGYWTLLASRVDAHNGKKGVLVSITWALVFSVESL</sequence>
<gene>
    <name evidence="1" type="ORF">S101395_00315</name>
</gene>
<accession>A0ABM6LC38</accession>
<name>A0ABM6LC38_9BACI</name>
<keyword evidence="2" id="KW-1185">Reference proteome</keyword>
<reference evidence="1 2" key="1">
    <citation type="submission" date="2017-06" db="EMBL/GenBank/DDBJ databases">
        <title>Genome sequence of Bacillus sonorensis strain SRCM101395.</title>
        <authorList>
            <person name="Cho S.H."/>
        </authorList>
    </citation>
    <scope>NUCLEOTIDE SEQUENCE [LARGE SCALE GENOMIC DNA]</scope>
    <source>
        <strain evidence="1 2">SRCM101395</strain>
    </source>
</reference>
<dbReference type="Proteomes" id="UP000196877">
    <property type="component" value="Chromosome"/>
</dbReference>